<keyword evidence="2" id="KW-1185">Reference proteome</keyword>
<reference evidence="2" key="1">
    <citation type="journal article" date="2019" name="Int. J. Syst. Evol. Microbiol.">
        <title>The Global Catalogue of Microorganisms (GCM) 10K type strain sequencing project: providing services to taxonomists for standard genome sequencing and annotation.</title>
        <authorList>
            <consortium name="The Broad Institute Genomics Platform"/>
            <consortium name="The Broad Institute Genome Sequencing Center for Infectious Disease"/>
            <person name="Wu L."/>
            <person name="Ma J."/>
        </authorList>
    </citation>
    <scope>NUCLEOTIDE SEQUENCE [LARGE SCALE GENOMIC DNA]</scope>
    <source>
        <strain evidence="2">JCM 19125</strain>
    </source>
</reference>
<dbReference type="EMBL" id="BAABLV010000002">
    <property type="protein sequence ID" value="GAA4888457.1"/>
    <property type="molecule type" value="Genomic_DNA"/>
</dbReference>
<accession>A0ABP9EWC1</accession>
<comment type="caution">
    <text evidence="1">The sequence shown here is derived from an EMBL/GenBank/DDBJ whole genome shotgun (WGS) entry which is preliminary data.</text>
</comment>
<dbReference type="Proteomes" id="UP001501521">
    <property type="component" value="Unassembled WGS sequence"/>
</dbReference>
<sequence length="39" mass="4560">MMRKLLWFVGLIALTCVVVGAVDRRQAERRRELWAEATD</sequence>
<proteinExistence type="predicted"/>
<name>A0ABP9EWC1_9ACTN</name>
<evidence type="ECO:0000313" key="2">
    <source>
        <dbReference type="Proteomes" id="UP001501521"/>
    </source>
</evidence>
<gene>
    <name evidence="1" type="ORF">GCM10025789_00850</name>
</gene>
<evidence type="ECO:0000313" key="1">
    <source>
        <dbReference type="EMBL" id="GAA4888457.1"/>
    </source>
</evidence>
<organism evidence="1 2">
    <name type="scientific">Tessaracoccus lubricantis</name>
    <dbReference type="NCBI Taxonomy" id="545543"/>
    <lineage>
        <taxon>Bacteria</taxon>
        <taxon>Bacillati</taxon>
        <taxon>Actinomycetota</taxon>
        <taxon>Actinomycetes</taxon>
        <taxon>Propionibacteriales</taxon>
        <taxon>Propionibacteriaceae</taxon>
        <taxon>Tessaracoccus</taxon>
    </lineage>
</organism>
<protein>
    <submittedName>
        <fullName evidence="1">Uncharacterized protein</fullName>
    </submittedName>
</protein>